<name>A0A1L5NFH3_9HYPH</name>
<dbReference type="Proteomes" id="UP000184749">
    <property type="component" value="Chromosome"/>
</dbReference>
<gene>
    <name evidence="1" type="ORF">IE4872_CH00999</name>
</gene>
<organism evidence="1 2">
    <name type="scientific">Rhizobium gallicum</name>
    <dbReference type="NCBI Taxonomy" id="56730"/>
    <lineage>
        <taxon>Bacteria</taxon>
        <taxon>Pseudomonadati</taxon>
        <taxon>Pseudomonadota</taxon>
        <taxon>Alphaproteobacteria</taxon>
        <taxon>Hyphomicrobiales</taxon>
        <taxon>Rhizobiaceae</taxon>
        <taxon>Rhizobium/Agrobacterium group</taxon>
        <taxon>Rhizobium</taxon>
    </lineage>
</organism>
<dbReference type="AlphaFoldDB" id="A0A1L5NFH3"/>
<reference evidence="1 2" key="1">
    <citation type="submission" date="2016-09" db="EMBL/GenBank/DDBJ databases">
        <title>The complete genome sequences of Rhizobium gallicum, symbiovars gallicum and phaseoli, symbionts associated to common bean (Phaseolus vulgaris).</title>
        <authorList>
            <person name="Bustos P."/>
            <person name="Santamaria R.I."/>
            <person name="Perez-Carrascal O.M."/>
            <person name="Juarez S."/>
            <person name="Lozano L."/>
            <person name="Martinez-Flores I."/>
            <person name="Martinez-Romero E."/>
            <person name="Cevallos M."/>
            <person name="Romero D."/>
            <person name="Davila G."/>
            <person name="Gonzalez V."/>
        </authorList>
    </citation>
    <scope>NUCLEOTIDE SEQUENCE [LARGE SCALE GENOMIC DNA]</scope>
    <source>
        <strain evidence="1 2">IE4872</strain>
    </source>
</reference>
<evidence type="ECO:0000313" key="2">
    <source>
        <dbReference type="Proteomes" id="UP000184749"/>
    </source>
</evidence>
<protein>
    <submittedName>
        <fullName evidence="1">Uncharacterized protein</fullName>
    </submittedName>
</protein>
<dbReference type="EMBL" id="CP017101">
    <property type="protein sequence ID" value="APO66652.1"/>
    <property type="molecule type" value="Genomic_DNA"/>
</dbReference>
<sequence>MPPVHLERTAQWRLLCARERTRNTAKPSSRLDAVILELVGHLDEVAVRILEVNGQDFTIAPARSPGPSTISMPWRLICRMTESSGL</sequence>
<proteinExistence type="predicted"/>
<accession>A0A1L5NFH3</accession>
<evidence type="ECO:0000313" key="1">
    <source>
        <dbReference type="EMBL" id="APO66652.1"/>
    </source>
</evidence>